<sequence>MPDAATLKFYADNAADYVLHAQKPSRQLQAFLAHLPPGGTVLELGTGNGRDAAAMLAAGFEVTPSDASPELAAEAQARLGLPVRIMAFHELDDVALFDGVWACAALLHAPRDELTDDLEHIFRALRPGGHLMASFKAGDSEGRDALGRYYNYPDADELRAHVNDAAAWATVEITQHEGSGYDNQPTRWLWLHAQKPAVP</sequence>
<keyword evidence="6" id="KW-1185">Reference proteome</keyword>
<dbReference type="OrthoDB" id="9804312at2"/>
<dbReference type="Pfam" id="PF13649">
    <property type="entry name" value="Methyltransf_25"/>
    <property type="match status" value="1"/>
</dbReference>
<dbReference type="Proteomes" id="UP000182258">
    <property type="component" value="Unassembled WGS sequence"/>
</dbReference>
<dbReference type="RefSeq" id="WP_046171372.1">
    <property type="nucleotide sequence ID" value="NZ_FOMB01000006.1"/>
</dbReference>
<evidence type="ECO:0000313" key="5">
    <source>
        <dbReference type="EMBL" id="SFC52139.1"/>
    </source>
</evidence>
<proteinExistence type="predicted"/>
<evidence type="ECO:0000313" key="4">
    <source>
        <dbReference type="EMBL" id="KKC32680.1"/>
    </source>
</evidence>
<evidence type="ECO:0000259" key="3">
    <source>
        <dbReference type="Pfam" id="PF13649"/>
    </source>
</evidence>
<dbReference type="STRING" id="728005.SAMN04488059_10697"/>
<evidence type="ECO:0000313" key="7">
    <source>
        <dbReference type="Proteomes" id="UP000182258"/>
    </source>
</evidence>
<dbReference type="PANTHER" id="PTHR43861">
    <property type="entry name" value="TRANS-ACONITATE 2-METHYLTRANSFERASE-RELATED"/>
    <property type="match status" value="1"/>
</dbReference>
<dbReference type="PANTHER" id="PTHR43861:SF1">
    <property type="entry name" value="TRANS-ACONITATE 2-METHYLTRANSFERASE"/>
    <property type="match status" value="1"/>
</dbReference>
<dbReference type="Proteomes" id="UP000033519">
    <property type="component" value="Unassembled WGS sequence"/>
</dbReference>
<dbReference type="EMBL" id="LAPV01000129">
    <property type="protein sequence ID" value="KKC32680.1"/>
    <property type="molecule type" value="Genomic_DNA"/>
</dbReference>
<dbReference type="CDD" id="cd02440">
    <property type="entry name" value="AdoMet_MTases"/>
    <property type="match status" value="1"/>
</dbReference>
<dbReference type="EMBL" id="FOMB01000006">
    <property type="protein sequence ID" value="SFC52139.1"/>
    <property type="molecule type" value="Genomic_DNA"/>
</dbReference>
<dbReference type="Gene3D" id="3.40.50.150">
    <property type="entry name" value="Vaccinia Virus protein VP39"/>
    <property type="match status" value="1"/>
</dbReference>
<dbReference type="PATRIC" id="fig|728005.3.peg.704"/>
<gene>
    <name evidence="5" type="ORF">SAMN04488059_10697</name>
    <name evidence="4" type="ORF">WH91_12710</name>
</gene>
<accession>A0A0F5PVQ6</accession>
<dbReference type="GO" id="GO:0032259">
    <property type="term" value="P:methylation"/>
    <property type="evidence" value="ECO:0007669"/>
    <property type="project" value="UniProtKB-KW"/>
</dbReference>
<dbReference type="SUPFAM" id="SSF53335">
    <property type="entry name" value="S-adenosyl-L-methionine-dependent methyltransferases"/>
    <property type="match status" value="1"/>
</dbReference>
<reference evidence="5 7" key="2">
    <citation type="submission" date="2016-10" db="EMBL/GenBank/DDBJ databases">
        <authorList>
            <person name="de Groot N.N."/>
        </authorList>
    </citation>
    <scope>NUCLEOTIDE SEQUENCE [LARGE SCALE GENOMIC DNA]</scope>
    <source>
        <strain evidence="5 7">CGMCC 1.10210</strain>
    </source>
</reference>
<reference evidence="4 6" key="1">
    <citation type="submission" date="2015-03" db="EMBL/GenBank/DDBJ databases">
        <authorList>
            <person name="Lepp D."/>
            <person name="Hassan Y.I."/>
            <person name="Li X.-Z."/>
            <person name="Zhou T."/>
        </authorList>
    </citation>
    <scope>NUCLEOTIDE SEQUENCE [LARGE SCALE GENOMIC DNA]</scope>
    <source>
        <strain evidence="4 6">Cr7-05</strain>
    </source>
</reference>
<protein>
    <submittedName>
        <fullName evidence="5">Methyltransferase domain-containing protein</fullName>
    </submittedName>
</protein>
<dbReference type="InterPro" id="IPR029063">
    <property type="entry name" value="SAM-dependent_MTases_sf"/>
</dbReference>
<dbReference type="AlphaFoldDB" id="A0A0F5PVQ6"/>
<evidence type="ECO:0000256" key="2">
    <source>
        <dbReference type="ARBA" id="ARBA00022679"/>
    </source>
</evidence>
<name>A0A0F5PVQ6_9HYPH</name>
<keyword evidence="1 5" id="KW-0489">Methyltransferase</keyword>
<evidence type="ECO:0000256" key="1">
    <source>
        <dbReference type="ARBA" id="ARBA00022603"/>
    </source>
</evidence>
<organism evidence="5 7">
    <name type="scientific">Devosia psychrophila</name>
    <dbReference type="NCBI Taxonomy" id="728005"/>
    <lineage>
        <taxon>Bacteria</taxon>
        <taxon>Pseudomonadati</taxon>
        <taxon>Pseudomonadota</taxon>
        <taxon>Alphaproteobacteria</taxon>
        <taxon>Hyphomicrobiales</taxon>
        <taxon>Devosiaceae</taxon>
        <taxon>Devosia</taxon>
    </lineage>
</organism>
<dbReference type="InterPro" id="IPR041698">
    <property type="entry name" value="Methyltransf_25"/>
</dbReference>
<evidence type="ECO:0000313" key="6">
    <source>
        <dbReference type="Proteomes" id="UP000033519"/>
    </source>
</evidence>
<keyword evidence="2 5" id="KW-0808">Transferase</keyword>
<feature type="domain" description="Methyltransferase" evidence="3">
    <location>
        <begin position="41"/>
        <end position="129"/>
    </location>
</feature>
<dbReference type="GO" id="GO:0008168">
    <property type="term" value="F:methyltransferase activity"/>
    <property type="evidence" value="ECO:0007669"/>
    <property type="project" value="UniProtKB-KW"/>
</dbReference>